<dbReference type="FunFam" id="1.20.1560.10:FF:000011">
    <property type="entry name" value="Multidrug ABC transporter ATP-binding protein"/>
    <property type="match status" value="1"/>
</dbReference>
<organism evidence="15 16">
    <name type="scientific">Saccharothrix carnea</name>
    <dbReference type="NCBI Taxonomy" id="1280637"/>
    <lineage>
        <taxon>Bacteria</taxon>
        <taxon>Bacillati</taxon>
        <taxon>Actinomycetota</taxon>
        <taxon>Actinomycetes</taxon>
        <taxon>Pseudonocardiales</taxon>
        <taxon>Pseudonocardiaceae</taxon>
        <taxon>Saccharothrix</taxon>
    </lineage>
</organism>
<feature type="domain" description="ABC transmembrane type-1" evidence="14">
    <location>
        <begin position="45"/>
        <end position="332"/>
    </location>
</feature>
<reference evidence="15 16" key="1">
    <citation type="submission" date="2018-03" db="EMBL/GenBank/DDBJ databases">
        <title>Genomic Encyclopedia of Type Strains, Phase III (KMG-III): the genomes of soil and plant-associated and newly described type strains.</title>
        <authorList>
            <person name="Whitman W."/>
        </authorList>
    </citation>
    <scope>NUCLEOTIDE SEQUENCE [LARGE SCALE GENOMIC DNA]</scope>
    <source>
        <strain evidence="15 16">CGMCC 4.7097</strain>
    </source>
</reference>
<dbReference type="InterPro" id="IPR011527">
    <property type="entry name" value="ABC1_TM_dom"/>
</dbReference>
<dbReference type="InterPro" id="IPR027417">
    <property type="entry name" value="P-loop_NTPase"/>
</dbReference>
<dbReference type="SUPFAM" id="SSF52540">
    <property type="entry name" value="P-loop containing nucleoside triphosphate hydrolases"/>
    <property type="match status" value="1"/>
</dbReference>
<dbReference type="PROSITE" id="PS00211">
    <property type="entry name" value="ABC_TRANSPORTER_1"/>
    <property type="match status" value="1"/>
</dbReference>
<gene>
    <name evidence="15" type="ORF">B0I31_102702</name>
</gene>
<evidence type="ECO:0000256" key="3">
    <source>
        <dbReference type="ARBA" id="ARBA00022475"/>
    </source>
</evidence>
<comment type="function">
    <text evidence="9">ABC transporter involved in fatty acid import. Transmembrane domains (TMD) form a pore in the membrane and the ATP-binding domain (NBD) is responsible for energy generation.</text>
</comment>
<sequence>MSSPDRTDQGDHVDQADEADDRPADFRRTVLRLLRTLRPDLPRVVGVLVFGVIGLGLIIVIPALLGRATDTIVRGVRGDGVDFAAVTRILTLVGVLSAASWLSMVVQGRLIATTAQRLAFRLREQADVKLSRLPLRYFDTRPRGEVLSRATNDIDNLSQTVQQTSFRILGSFINFFGSLVMLLLISPVMAVIVLVTLPLSLWLTKTIGKRSQPQFARQWATSGRLNGHVEEMYTGHELVTAFGRREEAARTFAEHNDELRAASVRAEFTAGLLGPAMTFLGNVNFVLVVVVGAVRVSSGAMSIGDVQACIQYGMQVNQPVSTVAYLAGQIQSAVASAERVFQLLDAEEQEPDPAGPRVAGTVTGAVVFTDVSFRYHPDEPLIEGLSLTVRPGQTVAIVGPTGAGKTTLVNLLLRFYELDGGTISVDGVDIARMTRDELRGNIGMVLQDTWLFGGTIADNIRYGVPDASDEQVVATARAVHADHLIRTLPEGYRTVVDEDGDGLAAGERQLITIARAFLVRPSILVLDEAMSSVDTRTEVLVQKAMSSLREGRTSFVIAHRLSTIRDADVILVMERGSIVEQGGHRELLAADGAYARLYAAQFAEPVAG</sequence>
<evidence type="ECO:0000256" key="11">
    <source>
        <dbReference type="ARBA" id="ARBA00071747"/>
    </source>
</evidence>
<dbReference type="CDD" id="cd03254">
    <property type="entry name" value="ABCC_Glucan_exporter_like"/>
    <property type="match status" value="1"/>
</dbReference>
<evidence type="ECO:0000256" key="6">
    <source>
        <dbReference type="ARBA" id="ARBA00022840"/>
    </source>
</evidence>
<evidence type="ECO:0000256" key="1">
    <source>
        <dbReference type="ARBA" id="ARBA00004651"/>
    </source>
</evidence>
<keyword evidence="16" id="KW-1185">Reference proteome</keyword>
<evidence type="ECO:0000256" key="12">
    <source>
        <dbReference type="SAM" id="Phobius"/>
    </source>
</evidence>
<dbReference type="PROSITE" id="PS50929">
    <property type="entry name" value="ABC_TM1F"/>
    <property type="match status" value="1"/>
</dbReference>
<keyword evidence="6 15" id="KW-0067">ATP-binding</keyword>
<feature type="transmembrane region" description="Helical" evidence="12">
    <location>
        <begin position="85"/>
        <end position="106"/>
    </location>
</feature>
<dbReference type="InterPro" id="IPR003439">
    <property type="entry name" value="ABC_transporter-like_ATP-bd"/>
</dbReference>
<dbReference type="GO" id="GO:0005886">
    <property type="term" value="C:plasma membrane"/>
    <property type="evidence" value="ECO:0007669"/>
    <property type="project" value="UniProtKB-SubCell"/>
</dbReference>
<keyword evidence="5" id="KW-0547">Nucleotide-binding</keyword>
<dbReference type="FunFam" id="3.40.50.300:FF:000287">
    <property type="entry name" value="Multidrug ABC transporter ATP-binding protein"/>
    <property type="match status" value="1"/>
</dbReference>
<dbReference type="GO" id="GO:0015421">
    <property type="term" value="F:ABC-type oligopeptide transporter activity"/>
    <property type="evidence" value="ECO:0007669"/>
    <property type="project" value="TreeGrafter"/>
</dbReference>
<keyword evidence="7 12" id="KW-1133">Transmembrane helix</keyword>
<keyword evidence="2" id="KW-0813">Transport</keyword>
<dbReference type="CDD" id="cd18547">
    <property type="entry name" value="ABC_6TM_Tm288_like"/>
    <property type="match status" value="1"/>
</dbReference>
<dbReference type="SMART" id="SM00382">
    <property type="entry name" value="AAA"/>
    <property type="match status" value="1"/>
</dbReference>
<evidence type="ECO:0000256" key="8">
    <source>
        <dbReference type="ARBA" id="ARBA00023136"/>
    </source>
</evidence>
<dbReference type="GO" id="GO:0005524">
    <property type="term" value="F:ATP binding"/>
    <property type="evidence" value="ECO:0007669"/>
    <property type="project" value="UniProtKB-KW"/>
</dbReference>
<comment type="similarity">
    <text evidence="10">Belongs to the ABC transporter superfamily. Lipid exporter (TC 3.A.1.106) family.</text>
</comment>
<feature type="transmembrane region" description="Helical" evidence="12">
    <location>
        <begin position="172"/>
        <end position="203"/>
    </location>
</feature>
<evidence type="ECO:0000313" key="15">
    <source>
        <dbReference type="EMBL" id="PSL57723.1"/>
    </source>
</evidence>
<feature type="transmembrane region" description="Helical" evidence="12">
    <location>
        <begin position="44"/>
        <end position="65"/>
    </location>
</feature>
<proteinExistence type="inferred from homology"/>
<evidence type="ECO:0000256" key="5">
    <source>
        <dbReference type="ARBA" id="ARBA00022741"/>
    </source>
</evidence>
<dbReference type="Pfam" id="PF00664">
    <property type="entry name" value="ABC_membrane"/>
    <property type="match status" value="1"/>
</dbReference>
<dbReference type="InterPro" id="IPR017871">
    <property type="entry name" value="ABC_transporter-like_CS"/>
</dbReference>
<dbReference type="GO" id="GO:0016887">
    <property type="term" value="F:ATP hydrolysis activity"/>
    <property type="evidence" value="ECO:0007669"/>
    <property type="project" value="InterPro"/>
</dbReference>
<dbReference type="RefSeq" id="WP_106614603.1">
    <property type="nucleotide sequence ID" value="NZ_PYAX01000002.1"/>
</dbReference>
<dbReference type="Pfam" id="PF00005">
    <property type="entry name" value="ABC_tran"/>
    <property type="match status" value="1"/>
</dbReference>
<name>A0A2P8IGY8_SACCR</name>
<comment type="subcellular location">
    <subcellularLocation>
        <location evidence="1">Cell membrane</location>
        <topology evidence="1">Multi-pass membrane protein</topology>
    </subcellularLocation>
</comment>
<keyword evidence="8 12" id="KW-0472">Membrane</keyword>
<dbReference type="EMBL" id="PYAX01000002">
    <property type="protein sequence ID" value="PSL57723.1"/>
    <property type="molecule type" value="Genomic_DNA"/>
</dbReference>
<dbReference type="PROSITE" id="PS50893">
    <property type="entry name" value="ABC_TRANSPORTER_2"/>
    <property type="match status" value="1"/>
</dbReference>
<dbReference type="InterPro" id="IPR039421">
    <property type="entry name" value="Type_1_exporter"/>
</dbReference>
<evidence type="ECO:0000259" key="14">
    <source>
        <dbReference type="PROSITE" id="PS50929"/>
    </source>
</evidence>
<keyword evidence="3" id="KW-1003">Cell membrane</keyword>
<evidence type="ECO:0000256" key="4">
    <source>
        <dbReference type="ARBA" id="ARBA00022692"/>
    </source>
</evidence>
<dbReference type="Proteomes" id="UP000241118">
    <property type="component" value="Unassembled WGS sequence"/>
</dbReference>
<evidence type="ECO:0000313" key="16">
    <source>
        <dbReference type="Proteomes" id="UP000241118"/>
    </source>
</evidence>
<evidence type="ECO:0000256" key="7">
    <source>
        <dbReference type="ARBA" id="ARBA00022989"/>
    </source>
</evidence>
<protein>
    <recommendedName>
        <fullName evidence="11">Fatty acid ABC transporter ATP-binding/permease protein</fullName>
    </recommendedName>
</protein>
<dbReference type="PANTHER" id="PTHR43394">
    <property type="entry name" value="ATP-DEPENDENT PERMEASE MDL1, MITOCHONDRIAL"/>
    <property type="match status" value="1"/>
</dbReference>
<keyword evidence="4 12" id="KW-0812">Transmembrane</keyword>
<dbReference type="InterPro" id="IPR003593">
    <property type="entry name" value="AAA+_ATPase"/>
</dbReference>
<dbReference type="Gene3D" id="3.40.50.300">
    <property type="entry name" value="P-loop containing nucleotide triphosphate hydrolases"/>
    <property type="match status" value="1"/>
</dbReference>
<dbReference type="PANTHER" id="PTHR43394:SF1">
    <property type="entry name" value="ATP-BINDING CASSETTE SUB-FAMILY B MEMBER 10, MITOCHONDRIAL"/>
    <property type="match status" value="1"/>
</dbReference>
<dbReference type="InterPro" id="IPR036640">
    <property type="entry name" value="ABC1_TM_sf"/>
</dbReference>
<feature type="domain" description="ABC transporter" evidence="13">
    <location>
        <begin position="366"/>
        <end position="600"/>
    </location>
</feature>
<dbReference type="AlphaFoldDB" id="A0A2P8IGY8"/>
<evidence type="ECO:0000256" key="10">
    <source>
        <dbReference type="ARBA" id="ARBA00061644"/>
    </source>
</evidence>
<dbReference type="OrthoDB" id="9806127at2"/>
<comment type="caution">
    <text evidence="15">The sequence shown here is derived from an EMBL/GenBank/DDBJ whole genome shotgun (WGS) entry which is preliminary data.</text>
</comment>
<accession>A0A2P8IGY8</accession>
<dbReference type="SUPFAM" id="SSF90123">
    <property type="entry name" value="ABC transporter transmembrane region"/>
    <property type="match status" value="1"/>
</dbReference>
<evidence type="ECO:0000256" key="9">
    <source>
        <dbReference type="ARBA" id="ARBA00055053"/>
    </source>
</evidence>
<evidence type="ECO:0000256" key="2">
    <source>
        <dbReference type="ARBA" id="ARBA00022448"/>
    </source>
</evidence>
<dbReference type="Gene3D" id="1.20.1560.10">
    <property type="entry name" value="ABC transporter type 1, transmembrane domain"/>
    <property type="match status" value="1"/>
</dbReference>
<evidence type="ECO:0000259" key="13">
    <source>
        <dbReference type="PROSITE" id="PS50893"/>
    </source>
</evidence>